<keyword evidence="1" id="KW-1133">Transmembrane helix</keyword>
<reference evidence="4 5" key="1">
    <citation type="journal article" date="2015" name="Int. J. Syst. Evol. Microbiol.">
        <title>Burkholderia monticola sp. nov., isolated from mountain soil.</title>
        <authorList>
            <person name="Baek I."/>
            <person name="Seo B."/>
            <person name="Lee I."/>
            <person name="Yi H."/>
            <person name="Chun J."/>
        </authorList>
    </citation>
    <scope>NUCLEOTIDE SEQUENCE [LARGE SCALE GENOMIC DNA]</scope>
    <source>
        <strain evidence="4 5">JC2948</strain>
    </source>
</reference>
<feature type="transmembrane region" description="Helical" evidence="1">
    <location>
        <begin position="44"/>
        <end position="68"/>
    </location>
</feature>
<dbReference type="RefSeq" id="WP_062129197.1">
    <property type="nucleotide sequence ID" value="NZ_LRBG01000012.1"/>
</dbReference>
<feature type="domain" description="Alpha/beta-hydrolase N-terminal" evidence="3">
    <location>
        <begin position="35"/>
        <end position="242"/>
    </location>
</feature>
<keyword evidence="1" id="KW-0472">Membrane</keyword>
<dbReference type="Proteomes" id="UP000075613">
    <property type="component" value="Unassembled WGS sequence"/>
</dbReference>
<organism evidence="4 5">
    <name type="scientific">Paraburkholderia monticola</name>
    <dbReference type="NCBI Taxonomy" id="1399968"/>
    <lineage>
        <taxon>Bacteria</taxon>
        <taxon>Pseudomonadati</taxon>
        <taxon>Pseudomonadota</taxon>
        <taxon>Betaproteobacteria</taxon>
        <taxon>Burkholderiales</taxon>
        <taxon>Burkholderiaceae</taxon>
        <taxon>Paraburkholderia</taxon>
    </lineage>
</organism>
<dbReference type="InterPro" id="IPR027787">
    <property type="entry name" value="Alpha/beta-hydrolase_catalytic"/>
</dbReference>
<feature type="transmembrane region" description="Helical" evidence="1">
    <location>
        <begin position="170"/>
        <end position="193"/>
    </location>
</feature>
<proteinExistence type="predicted"/>
<evidence type="ECO:0000259" key="2">
    <source>
        <dbReference type="Pfam" id="PF10081"/>
    </source>
</evidence>
<dbReference type="Pfam" id="PF10081">
    <property type="entry name" value="Abhydrolase_9"/>
    <property type="match status" value="1"/>
</dbReference>
<accession>A0A149PR34</accession>
<dbReference type="ESTHER" id="9burk-a0a149pr34">
    <property type="family name" value="Abhydrolase_9"/>
</dbReference>
<name>A0A149PR34_9BURK</name>
<dbReference type="Pfam" id="PF15420">
    <property type="entry name" value="Abhydrolase_9_N"/>
    <property type="match status" value="1"/>
</dbReference>
<feature type="transmembrane region" description="Helical" evidence="1">
    <location>
        <begin position="89"/>
        <end position="108"/>
    </location>
</feature>
<feature type="domain" description="Alpha/beta-hydrolase catalytic" evidence="2">
    <location>
        <begin position="264"/>
        <end position="558"/>
    </location>
</feature>
<feature type="transmembrane region" description="Helical" evidence="1">
    <location>
        <begin position="128"/>
        <end position="149"/>
    </location>
</feature>
<evidence type="ECO:0000259" key="3">
    <source>
        <dbReference type="Pfam" id="PF15420"/>
    </source>
</evidence>
<comment type="caution">
    <text evidence="4">The sequence shown here is derived from an EMBL/GenBank/DDBJ whole genome shotgun (WGS) entry which is preliminary data.</text>
</comment>
<evidence type="ECO:0000256" key="1">
    <source>
        <dbReference type="SAM" id="Phobius"/>
    </source>
</evidence>
<protein>
    <recommendedName>
        <fullName evidence="6">Alpha/beta-hydrolase family protein</fullName>
    </recommendedName>
</protein>
<keyword evidence="1" id="KW-0812">Transmembrane</keyword>
<feature type="transmembrane region" description="Helical" evidence="1">
    <location>
        <begin position="12"/>
        <end position="32"/>
    </location>
</feature>
<dbReference type="InterPro" id="IPR027788">
    <property type="entry name" value="Alpha/beta-hydrolase_N_dom"/>
</dbReference>
<evidence type="ECO:0008006" key="6">
    <source>
        <dbReference type="Google" id="ProtNLM"/>
    </source>
</evidence>
<dbReference type="OrthoDB" id="4397445at2"/>
<dbReference type="AlphaFoldDB" id="A0A149PR34"/>
<gene>
    <name evidence="4" type="ORF">CI15_15430</name>
</gene>
<keyword evidence="5" id="KW-1185">Reference proteome</keyword>
<dbReference type="EMBL" id="LRBG01000012">
    <property type="protein sequence ID" value="KXU87530.1"/>
    <property type="molecule type" value="Genomic_DNA"/>
</dbReference>
<evidence type="ECO:0000313" key="5">
    <source>
        <dbReference type="Proteomes" id="UP000075613"/>
    </source>
</evidence>
<dbReference type="STRING" id="1399968.CI15_15430"/>
<evidence type="ECO:0000313" key="4">
    <source>
        <dbReference type="EMBL" id="KXU87530.1"/>
    </source>
</evidence>
<sequence length="572" mass="62198">MRNSNQPVAPSPRGAIDTPTLSGSLLALLFWWQSLTPTMIPRSWATQTVISAICVAIGYGLGTLAGYGAHRLVARWGRLPRNEIRRRSWIALVVVWLIALVLGAKLWLGWQNEQRSFMGMASLVWSDGVLVGVISPFAAALLVVVARVVARGVAAVRRLIQRHVPSIVSVPATALLIILIGIALGRGVVLPALTSAVNFVHSRANEDTTEGTVAPESSAVSGGSESFVAWDSLGRMGRDFVAAVTSTQRLALFHGADASLVEPVRVYVGVRSADTLEERAQLAVRELERAGGFDRKLLVVWIPTGTGWIVPNAAASLEQLYRGDTAIVAIQYSFLPSRYAIFMDAGLANEAGITLFDAVRARWSQLPPQRRPKLVLFGKSLGAAGVEAPFVAAHASSSVANMVARTDGVLIAGAKQSNPIHAQLTRERDRGSPFWQPIFDGGRTVRFQNRDPHQVALDAAWPSPRIVYLQHPADPAVFWSVEAFWRPPEWLARPRGFDMPDAMRWFPLVSGVQAVADVIHQLGVPQGFGHNYSAEDYIRGWASVVPPEGWTDADTHRLARFLDEIPGDESEP</sequence>